<proteinExistence type="predicted"/>
<name>A0A7E4V7I2_PANRE</name>
<sequence length="193" mass="21395">MHPILPLFAILTQVRAADIVKYAKGGALITGLGTVELDNPQPVQFEIDDIDSCSGMFWVCYQRTVSNDELVSYCDSGYCPININYEQKLADGFKEVVDGNNVKFTLDVGKEKACPADTTDGYQSWQIFKIPTGCDVIILGATDPMGTAKMTFYILGGAAGVILLISIGAVVYLYFFRRPKIQEFRNSQHRTTW</sequence>
<reference evidence="3" key="1">
    <citation type="journal article" date="2013" name="Genetics">
        <title>The draft genome and transcriptome of Panagrellus redivivus are shaped by the harsh demands of a free-living lifestyle.</title>
        <authorList>
            <person name="Srinivasan J."/>
            <person name="Dillman A.R."/>
            <person name="Macchietto M.G."/>
            <person name="Heikkinen L."/>
            <person name="Lakso M."/>
            <person name="Fracchia K.M."/>
            <person name="Antoshechkin I."/>
            <person name="Mortazavi A."/>
            <person name="Wong G."/>
            <person name="Sternberg P.W."/>
        </authorList>
    </citation>
    <scope>NUCLEOTIDE SEQUENCE [LARGE SCALE GENOMIC DNA]</scope>
    <source>
        <strain evidence="3">MT8872</strain>
    </source>
</reference>
<keyword evidence="1" id="KW-0472">Membrane</keyword>
<feature type="chain" id="PRO_5028945848" evidence="2">
    <location>
        <begin position="17"/>
        <end position="193"/>
    </location>
</feature>
<dbReference type="WBParaSite" id="Pan_g17521.t1">
    <property type="protein sequence ID" value="Pan_g17521.t1"/>
    <property type="gene ID" value="Pan_g17521"/>
</dbReference>
<accession>A0A7E4V7I2</accession>
<keyword evidence="2" id="KW-0732">Signal</keyword>
<feature type="signal peptide" evidence="2">
    <location>
        <begin position="1"/>
        <end position="16"/>
    </location>
</feature>
<dbReference type="Proteomes" id="UP000492821">
    <property type="component" value="Unassembled WGS sequence"/>
</dbReference>
<reference evidence="4" key="2">
    <citation type="submission" date="2020-10" db="UniProtKB">
        <authorList>
            <consortium name="WormBaseParasite"/>
        </authorList>
    </citation>
    <scope>IDENTIFICATION</scope>
</reference>
<evidence type="ECO:0000256" key="2">
    <source>
        <dbReference type="SAM" id="SignalP"/>
    </source>
</evidence>
<dbReference type="AlphaFoldDB" id="A0A7E4V7I2"/>
<evidence type="ECO:0000313" key="4">
    <source>
        <dbReference type="WBParaSite" id="Pan_g17521.t1"/>
    </source>
</evidence>
<evidence type="ECO:0000256" key="1">
    <source>
        <dbReference type="SAM" id="Phobius"/>
    </source>
</evidence>
<evidence type="ECO:0000313" key="3">
    <source>
        <dbReference type="Proteomes" id="UP000492821"/>
    </source>
</evidence>
<protein>
    <submittedName>
        <fullName evidence="4">CUB domain-containing protein</fullName>
    </submittedName>
</protein>
<feature type="transmembrane region" description="Helical" evidence="1">
    <location>
        <begin position="152"/>
        <end position="175"/>
    </location>
</feature>
<organism evidence="3 4">
    <name type="scientific">Panagrellus redivivus</name>
    <name type="common">Microworm</name>
    <dbReference type="NCBI Taxonomy" id="6233"/>
    <lineage>
        <taxon>Eukaryota</taxon>
        <taxon>Metazoa</taxon>
        <taxon>Ecdysozoa</taxon>
        <taxon>Nematoda</taxon>
        <taxon>Chromadorea</taxon>
        <taxon>Rhabditida</taxon>
        <taxon>Tylenchina</taxon>
        <taxon>Panagrolaimomorpha</taxon>
        <taxon>Panagrolaimoidea</taxon>
        <taxon>Panagrolaimidae</taxon>
        <taxon>Panagrellus</taxon>
    </lineage>
</organism>
<keyword evidence="1" id="KW-1133">Transmembrane helix</keyword>
<keyword evidence="1" id="KW-0812">Transmembrane</keyword>
<keyword evidence="3" id="KW-1185">Reference proteome</keyword>